<name>C0D3G6_9FIRM</name>
<dbReference type="EMBL" id="ACCJ01000299">
    <property type="protein sequence ID" value="EEG54130.1"/>
    <property type="molecule type" value="Genomic_DNA"/>
</dbReference>
<keyword evidence="2" id="KW-1185">Reference proteome</keyword>
<dbReference type="HOGENOM" id="CLU_3243617_0_0_9"/>
<comment type="caution">
    <text evidence="1">The sequence shown here is derived from an EMBL/GenBank/DDBJ whole genome shotgun (WGS) entry which is preliminary data.</text>
</comment>
<accession>C0D3G6</accession>
<dbReference type="Proteomes" id="UP000004756">
    <property type="component" value="Unassembled WGS sequence"/>
</dbReference>
<gene>
    <name evidence="1" type="ORF">CLOSTASPAR_03806</name>
</gene>
<evidence type="ECO:0000313" key="2">
    <source>
        <dbReference type="Proteomes" id="UP000004756"/>
    </source>
</evidence>
<feature type="non-terminal residue" evidence="1">
    <location>
        <position position="43"/>
    </location>
</feature>
<reference evidence="1 2" key="1">
    <citation type="submission" date="2009-02" db="EMBL/GenBank/DDBJ databases">
        <title>Draft genome sequence of Clostridium asparagiforme (DSM 15981).</title>
        <authorList>
            <person name="Sudarsanam P."/>
            <person name="Ley R."/>
            <person name="Guruge J."/>
            <person name="Turnbaugh P.J."/>
            <person name="Mahowald M."/>
            <person name="Liep D."/>
            <person name="Gordon J."/>
        </authorList>
    </citation>
    <scope>NUCLEOTIDE SEQUENCE [LARGE SCALE GENOMIC DNA]</scope>
    <source>
        <strain evidence="1 2">DSM 15981</strain>
    </source>
</reference>
<dbReference type="AlphaFoldDB" id="C0D3G6"/>
<sequence length="43" mass="4753">MKHNCFHDSFPAVFPGLRALNFEKAAPGHRDGLPVSSILSYQP</sequence>
<organism evidence="1 2">
    <name type="scientific">[Clostridium] asparagiforme DSM 15981</name>
    <dbReference type="NCBI Taxonomy" id="518636"/>
    <lineage>
        <taxon>Bacteria</taxon>
        <taxon>Bacillati</taxon>
        <taxon>Bacillota</taxon>
        <taxon>Clostridia</taxon>
        <taxon>Lachnospirales</taxon>
        <taxon>Lachnospiraceae</taxon>
        <taxon>Enterocloster</taxon>
    </lineage>
</organism>
<protein>
    <submittedName>
        <fullName evidence="1">Uncharacterized protein</fullName>
    </submittedName>
</protein>
<proteinExistence type="predicted"/>
<evidence type="ECO:0000313" key="1">
    <source>
        <dbReference type="EMBL" id="EEG54130.1"/>
    </source>
</evidence>